<dbReference type="InterPro" id="IPR023064">
    <property type="entry name" value="D-ribose_pyranase"/>
</dbReference>
<dbReference type="GO" id="GO:0048029">
    <property type="term" value="F:monosaccharide binding"/>
    <property type="evidence" value="ECO:0007669"/>
    <property type="project" value="InterPro"/>
</dbReference>
<keyword evidence="3 6" id="KW-0963">Cytoplasm</keyword>
<evidence type="ECO:0000256" key="6">
    <source>
        <dbReference type="HAMAP-Rule" id="MF_01661"/>
    </source>
</evidence>
<dbReference type="GO" id="GO:0005829">
    <property type="term" value="C:cytosol"/>
    <property type="evidence" value="ECO:0007669"/>
    <property type="project" value="TreeGrafter"/>
</dbReference>
<dbReference type="InterPro" id="IPR007721">
    <property type="entry name" value="RbsD_FucU"/>
</dbReference>
<dbReference type="NCBIfam" id="NF008761">
    <property type="entry name" value="PRK11797.1"/>
    <property type="match status" value="1"/>
</dbReference>
<gene>
    <name evidence="6 7" type="primary">rbsD</name>
    <name evidence="7" type="ORF">IPMB12_07545</name>
</gene>
<dbReference type="GO" id="GO:0019303">
    <property type="term" value="P:D-ribose catabolic process"/>
    <property type="evidence" value="ECO:0007669"/>
    <property type="project" value="UniProtKB-UniRule"/>
</dbReference>
<dbReference type="GO" id="GO:0062193">
    <property type="term" value="F:D-ribose pyranase activity"/>
    <property type="evidence" value="ECO:0007669"/>
    <property type="project" value="UniProtKB-EC"/>
</dbReference>
<feature type="binding site" evidence="6">
    <location>
        <position position="28"/>
    </location>
    <ligand>
        <name>substrate</name>
    </ligand>
</feature>
<proteinExistence type="inferred from homology"/>
<keyword evidence="4 6" id="KW-0413">Isomerase</keyword>
<comment type="function">
    <text evidence="6">Catalyzes the interconversion of beta-pyran and beta-furan forms of D-ribose.</text>
</comment>
<comment type="catalytic activity">
    <reaction evidence="1 6">
        <text>beta-D-ribopyranose = beta-D-ribofuranose</text>
        <dbReference type="Rhea" id="RHEA:25432"/>
        <dbReference type="ChEBI" id="CHEBI:27476"/>
        <dbReference type="ChEBI" id="CHEBI:47002"/>
        <dbReference type="EC" id="5.4.99.62"/>
    </reaction>
</comment>
<feature type="binding site" evidence="6">
    <location>
        <begin position="128"/>
        <end position="130"/>
    </location>
    <ligand>
        <name>substrate</name>
    </ligand>
</feature>
<sequence length="139" mass="15551">MRKGQLFNSDVCHVLSKLGHTDCIAIGDAGLPIPDSTQRIDLALTKDIPSFLQVFNVVSTDMQIEKVVLAEEIKQKNPTIHQKILQRIQEVGQLQKNTVMIEYVPHEEFKQQTAACKAVIRTGECSPYANIILQSGVFF</sequence>
<dbReference type="AlphaFoldDB" id="A0A6G9ID89"/>
<feature type="active site" description="Proton donor" evidence="6">
    <location>
        <position position="20"/>
    </location>
</feature>
<dbReference type="UniPathway" id="UPA00916">
    <property type="reaction ID" value="UER00888"/>
</dbReference>
<dbReference type="InParanoid" id="A0A6G9ID89"/>
<accession>A0A6G9ID89</accession>
<dbReference type="GO" id="GO:0016872">
    <property type="term" value="F:intramolecular lyase activity"/>
    <property type="evidence" value="ECO:0007669"/>
    <property type="project" value="UniProtKB-UniRule"/>
</dbReference>
<evidence type="ECO:0000256" key="3">
    <source>
        <dbReference type="ARBA" id="ARBA00022490"/>
    </source>
</evidence>
<evidence type="ECO:0000256" key="1">
    <source>
        <dbReference type="ARBA" id="ARBA00000223"/>
    </source>
</evidence>
<comment type="subcellular location">
    <subcellularLocation>
        <location evidence="6">Cytoplasm</location>
    </subcellularLocation>
</comment>
<dbReference type="Pfam" id="PF05025">
    <property type="entry name" value="RbsD_FucU"/>
    <property type="match status" value="1"/>
</dbReference>
<evidence type="ECO:0000256" key="5">
    <source>
        <dbReference type="ARBA" id="ARBA00023277"/>
    </source>
</evidence>
<evidence type="ECO:0000313" key="7">
    <source>
        <dbReference type="EMBL" id="QIQ21550.1"/>
    </source>
</evidence>
<dbReference type="Gene3D" id="3.40.1650.10">
    <property type="entry name" value="RbsD-like domain"/>
    <property type="match status" value="1"/>
</dbReference>
<dbReference type="InterPro" id="IPR023750">
    <property type="entry name" value="RbsD-like_sf"/>
</dbReference>
<dbReference type="SUPFAM" id="SSF102546">
    <property type="entry name" value="RbsD-like"/>
    <property type="match status" value="1"/>
</dbReference>
<keyword evidence="8" id="KW-1185">Reference proteome</keyword>
<name>A0A6G9ID89_9GAMM</name>
<dbReference type="EC" id="5.4.99.62" evidence="2 6"/>
<comment type="similarity">
    <text evidence="6">Belongs to the RbsD / FucU family. RbsD subfamily.</text>
</comment>
<organism evidence="7 8">
    <name type="scientific">Zophobihabitans entericus</name>
    <dbReference type="NCBI Taxonomy" id="1635327"/>
    <lineage>
        <taxon>Bacteria</taxon>
        <taxon>Pseudomonadati</taxon>
        <taxon>Pseudomonadota</taxon>
        <taxon>Gammaproteobacteria</taxon>
        <taxon>Orbales</taxon>
        <taxon>Orbaceae</taxon>
        <taxon>Zophobihabitans</taxon>
    </lineage>
</organism>
<evidence type="ECO:0000313" key="8">
    <source>
        <dbReference type="Proteomes" id="UP000501168"/>
    </source>
</evidence>
<protein>
    <recommendedName>
        <fullName evidence="2 6">D-ribose pyranase</fullName>
        <ecNumber evidence="2 6">5.4.99.62</ecNumber>
    </recommendedName>
</protein>
<dbReference type="HAMAP" id="MF_01661">
    <property type="entry name" value="D_rib_pyranase"/>
    <property type="match status" value="1"/>
</dbReference>
<dbReference type="PANTHER" id="PTHR37831">
    <property type="entry name" value="D-RIBOSE PYRANASE"/>
    <property type="match status" value="1"/>
</dbReference>
<dbReference type="KEGG" id="orb:IPMB12_07545"/>
<comment type="pathway">
    <text evidence="6">Carbohydrate metabolism; D-ribose degradation; D-ribose 5-phosphate from beta-D-ribopyranose: step 1/2.</text>
</comment>
<reference evidence="7 8" key="1">
    <citation type="submission" date="2020-03" db="EMBL/GenBank/DDBJ databases">
        <title>Complete genome sequence of Orbus sp. IPMB12 (BCRC 80908).</title>
        <authorList>
            <person name="Lo W.-S."/>
            <person name="Chang T.-H."/>
            <person name="Kuo C.-H."/>
        </authorList>
    </citation>
    <scope>NUCLEOTIDE SEQUENCE [LARGE SCALE GENOMIC DNA]</scope>
    <source>
        <strain evidence="7 8">IPMB12</strain>
    </source>
</reference>
<keyword evidence="5 6" id="KW-0119">Carbohydrate metabolism</keyword>
<comment type="subunit">
    <text evidence="6">Homodecamer.</text>
</comment>
<dbReference type="Proteomes" id="UP000501168">
    <property type="component" value="Chromosome"/>
</dbReference>
<dbReference type="FunCoup" id="A0A6G9ID89">
    <property type="interactions" value="87"/>
</dbReference>
<dbReference type="RefSeq" id="WP_166916476.1">
    <property type="nucleotide sequence ID" value="NZ_CP050253.1"/>
</dbReference>
<dbReference type="EMBL" id="CP050253">
    <property type="protein sequence ID" value="QIQ21550.1"/>
    <property type="molecule type" value="Genomic_DNA"/>
</dbReference>
<evidence type="ECO:0000256" key="2">
    <source>
        <dbReference type="ARBA" id="ARBA00012862"/>
    </source>
</evidence>
<feature type="binding site" evidence="6">
    <location>
        <position position="106"/>
    </location>
    <ligand>
        <name>substrate</name>
    </ligand>
</feature>
<evidence type="ECO:0000256" key="4">
    <source>
        <dbReference type="ARBA" id="ARBA00023235"/>
    </source>
</evidence>
<dbReference type="PANTHER" id="PTHR37831:SF1">
    <property type="entry name" value="D-RIBOSE PYRANASE"/>
    <property type="match status" value="1"/>
</dbReference>